<gene>
    <name evidence="2" type="ORF">TW72_07375</name>
</gene>
<sequence length="187" mass="21921">MKYAVFPLPLVLLPQGVTKLKIFEQRYIHMVKECLREQRGFVITPLAKENDDQTSEFGCLVKIIDFDQDPTGQLLITVQGESLMRIDNITYLDNGLRYCTHPTEIETATVPEVELTDLAQALKWVLDNNPELKCLYDCPNYDDAKWVAYRWLEILPVDYNQKKLIIRDHDFEQLLDFLHTVINFNER</sequence>
<dbReference type="PATRIC" id="fig|151081.8.peg.2767"/>
<dbReference type="AlphaFoldDB" id="A0A0F4PJP3"/>
<dbReference type="Gene3D" id="1.10.4060.10">
    <property type="entry name" value="BPP1347 like domain"/>
    <property type="match status" value="1"/>
</dbReference>
<evidence type="ECO:0000259" key="1">
    <source>
        <dbReference type="Pfam" id="PF02190"/>
    </source>
</evidence>
<dbReference type="OrthoDB" id="8558970at2"/>
<dbReference type="InterPro" id="IPR003111">
    <property type="entry name" value="Lon_prtase_N"/>
</dbReference>
<organism evidence="2 3">
    <name type="scientific">Pseudoalteromonas ruthenica</name>
    <dbReference type="NCBI Taxonomy" id="151081"/>
    <lineage>
        <taxon>Bacteria</taxon>
        <taxon>Pseudomonadati</taxon>
        <taxon>Pseudomonadota</taxon>
        <taxon>Gammaproteobacteria</taxon>
        <taxon>Alteromonadales</taxon>
        <taxon>Pseudoalteromonadaceae</taxon>
        <taxon>Pseudoalteromonas</taxon>
    </lineage>
</organism>
<dbReference type="SUPFAM" id="SSF88697">
    <property type="entry name" value="PUA domain-like"/>
    <property type="match status" value="1"/>
</dbReference>
<dbReference type="Gene3D" id="2.30.130.40">
    <property type="entry name" value="LON domain-like"/>
    <property type="match status" value="1"/>
</dbReference>
<feature type="domain" description="Lon N-terminal" evidence="1">
    <location>
        <begin position="3"/>
        <end position="167"/>
    </location>
</feature>
<proteinExistence type="predicted"/>
<dbReference type="InterPro" id="IPR015947">
    <property type="entry name" value="PUA-like_sf"/>
</dbReference>
<dbReference type="eggNOG" id="COG2802">
    <property type="taxonomic scope" value="Bacteria"/>
</dbReference>
<reference evidence="2 3" key="1">
    <citation type="journal article" date="2015" name="BMC Genomics">
        <title>Genome mining reveals unlocked bioactive potential of marine Gram-negative bacteria.</title>
        <authorList>
            <person name="Machado H."/>
            <person name="Sonnenschein E.C."/>
            <person name="Melchiorsen J."/>
            <person name="Gram L."/>
        </authorList>
    </citation>
    <scope>NUCLEOTIDE SEQUENCE [LARGE SCALE GENOMIC DNA]</scope>
    <source>
        <strain evidence="2 3">S3137</strain>
    </source>
</reference>
<evidence type="ECO:0000313" key="2">
    <source>
        <dbReference type="EMBL" id="KJZ00495.1"/>
    </source>
</evidence>
<evidence type="ECO:0000313" key="3">
    <source>
        <dbReference type="Proteomes" id="UP000033664"/>
    </source>
</evidence>
<dbReference type="PANTHER" id="PTHR46732">
    <property type="entry name" value="ATP-DEPENDENT PROTEASE LA (LON) DOMAIN PROTEIN"/>
    <property type="match status" value="1"/>
</dbReference>
<dbReference type="GeneID" id="58228305"/>
<dbReference type="Proteomes" id="UP000033664">
    <property type="component" value="Unassembled WGS sequence"/>
</dbReference>
<dbReference type="Pfam" id="PF02190">
    <property type="entry name" value="LON_substr_bdg"/>
    <property type="match status" value="1"/>
</dbReference>
<name>A0A0F4PJP3_9GAMM</name>
<accession>A0A0F4PJP3</accession>
<keyword evidence="3" id="KW-1185">Reference proteome</keyword>
<dbReference type="PANTHER" id="PTHR46732:SF8">
    <property type="entry name" value="ATP-DEPENDENT PROTEASE LA (LON) DOMAIN PROTEIN"/>
    <property type="match status" value="1"/>
</dbReference>
<protein>
    <recommendedName>
        <fullName evidence="1">Lon N-terminal domain-containing protein</fullName>
    </recommendedName>
</protein>
<comment type="caution">
    <text evidence="2">The sequence shown here is derived from an EMBL/GenBank/DDBJ whole genome shotgun (WGS) entry which is preliminary data.</text>
</comment>
<dbReference type="EMBL" id="JXXZ01000006">
    <property type="protein sequence ID" value="KJZ00495.1"/>
    <property type="molecule type" value="Genomic_DNA"/>
</dbReference>
<dbReference type="RefSeq" id="WP_045979959.1">
    <property type="nucleotide sequence ID" value="NZ_JXXY01000015.1"/>
</dbReference>
<dbReference type="InterPro" id="IPR046336">
    <property type="entry name" value="Lon_prtase_N_sf"/>
</dbReference>